<feature type="chain" id="PRO_5044842829" evidence="2">
    <location>
        <begin position="21"/>
        <end position="807"/>
    </location>
</feature>
<feature type="region of interest" description="Disordered" evidence="1">
    <location>
        <begin position="732"/>
        <end position="751"/>
    </location>
</feature>
<evidence type="ECO:0000313" key="4">
    <source>
        <dbReference type="Proteomes" id="UP001620626"/>
    </source>
</evidence>
<organism evidence="3 4">
    <name type="scientific">Heterodera trifolii</name>
    <dbReference type="NCBI Taxonomy" id="157864"/>
    <lineage>
        <taxon>Eukaryota</taxon>
        <taxon>Metazoa</taxon>
        <taxon>Ecdysozoa</taxon>
        <taxon>Nematoda</taxon>
        <taxon>Chromadorea</taxon>
        <taxon>Rhabditida</taxon>
        <taxon>Tylenchina</taxon>
        <taxon>Tylenchomorpha</taxon>
        <taxon>Tylenchoidea</taxon>
        <taxon>Heteroderidae</taxon>
        <taxon>Heteroderinae</taxon>
        <taxon>Heterodera</taxon>
    </lineage>
</organism>
<evidence type="ECO:0000256" key="2">
    <source>
        <dbReference type="SAM" id="SignalP"/>
    </source>
</evidence>
<feature type="compositionally biased region" description="Basic residues" evidence="1">
    <location>
        <begin position="296"/>
        <end position="307"/>
    </location>
</feature>
<sequence length="807" mass="87317">MKIIAIIFFIFIFLHGKASGGGGEIPPNFQTEQSTETNDGQHQTGQYFAKINGQSYEIETPDIRVEVQMVKKHPLIVDSEKEEHLLINDEDRGVLPPGNHLDIEAPGCITNGDVGNRLITTKSGGTSCRSQVSDKPLPIMEAGDVDIITGHFQNPDHAQTTDARQQHIRYYADIDGRKYPTQGPDYDVLLYGTDLLVDGKLYKNAVPTGYVNYINRIEERIPILGSSGRSIPLSAAGDVQGNTARLLTNVVGQQISGSVSLPEIPIGGNSDYINTGHNKHDGKSTFGDTKREEKQKNKKKQQKRGKPMRGNFTNINDQANENIGGTQDIGGIQIGGMQAGEAIHFNTGGNRNVGGTQTIGGIQIGRMPTGATFGLNIGGNRNVGGTQGIGSTQGLYNRSNTGDLANALRQQRTEDNHISINGQIYSVDGPNVNVERNAQVKCGGSLSIDESPMGSVRIDCGGSLNINKSQMESSQIDVGGSIGIVESPMENIRLNCGGSLRIEKSKMETGNINCNGSTTIIESPAAEVNMSCGGSLSITKSKMETGNMNCGGSSTIVESPAQSVQLSCGGSLNMKDSPIKNVSIDCGGSATIKKSKMESGRINCGGSFSIDRTPTGSVRINYGTANSFHSTANSADEADRRHCSTDQQREVNGTTEGEAAEEAKDMTLALAMSRRQFWHQMTDEWNCKNGKLQKPKEEMFSKISYHEFVEFCESWKTKAKAVNSFVKSWQCKKGGKSGDGTTDKTPTKNDEMPLECDQIKPKFELVQHGGNNELLEISSTMEVLRAVYLGLFERDSEKSENRDKICE</sequence>
<feature type="compositionally biased region" description="Basic and acidic residues" evidence="1">
    <location>
        <begin position="637"/>
        <end position="649"/>
    </location>
</feature>
<accession>A0ABD2MD39</accession>
<dbReference type="AlphaFoldDB" id="A0ABD2MD39"/>
<feature type="region of interest" description="Disordered" evidence="1">
    <location>
        <begin position="270"/>
        <end position="321"/>
    </location>
</feature>
<gene>
    <name evidence="3" type="ORF">niasHT_008546</name>
</gene>
<evidence type="ECO:0000256" key="1">
    <source>
        <dbReference type="SAM" id="MobiDB-lite"/>
    </source>
</evidence>
<feature type="region of interest" description="Disordered" evidence="1">
    <location>
        <begin position="633"/>
        <end position="659"/>
    </location>
</feature>
<feature type="compositionally biased region" description="Basic and acidic residues" evidence="1">
    <location>
        <begin position="278"/>
        <end position="295"/>
    </location>
</feature>
<name>A0ABD2MD39_9BILA</name>
<comment type="caution">
    <text evidence="3">The sequence shown here is derived from an EMBL/GenBank/DDBJ whole genome shotgun (WGS) entry which is preliminary data.</text>
</comment>
<evidence type="ECO:0000313" key="3">
    <source>
        <dbReference type="EMBL" id="KAL3124314.1"/>
    </source>
</evidence>
<dbReference type="EMBL" id="JBICBT010000076">
    <property type="protein sequence ID" value="KAL3124314.1"/>
    <property type="molecule type" value="Genomic_DNA"/>
</dbReference>
<feature type="compositionally biased region" description="Polar residues" evidence="1">
    <location>
        <begin position="311"/>
        <end position="321"/>
    </location>
</feature>
<feature type="signal peptide" evidence="2">
    <location>
        <begin position="1"/>
        <end position="20"/>
    </location>
</feature>
<feature type="compositionally biased region" description="Basic and acidic residues" evidence="1">
    <location>
        <begin position="741"/>
        <end position="751"/>
    </location>
</feature>
<keyword evidence="2" id="KW-0732">Signal</keyword>
<proteinExistence type="predicted"/>
<reference evidence="3 4" key="1">
    <citation type="submission" date="2024-10" db="EMBL/GenBank/DDBJ databases">
        <authorList>
            <person name="Kim D."/>
        </authorList>
    </citation>
    <scope>NUCLEOTIDE SEQUENCE [LARGE SCALE GENOMIC DNA]</scope>
    <source>
        <strain evidence="3">BH-2024</strain>
    </source>
</reference>
<protein>
    <submittedName>
        <fullName evidence="3">Uncharacterized protein</fullName>
    </submittedName>
</protein>
<dbReference type="Proteomes" id="UP001620626">
    <property type="component" value="Unassembled WGS sequence"/>
</dbReference>
<keyword evidence="4" id="KW-1185">Reference proteome</keyword>